<sequence>MNSTSTCDWCDAHKSTAQGPQELRVLALPWRSYGARATFSGPAVTVQALDDNSEVKRWLESPGEGRVLVVDGHGSMRRALLGGNMAASAARQGWAGVLVCAAVRDVAELALADVGIFALGTVPLPTERRGQGLSQIPVRLGGVTVLPGDLIVADADGVIALPPAFSTGPSMAAGAAS</sequence>
<evidence type="ECO:0000313" key="2">
    <source>
        <dbReference type="Proteomes" id="UP001364695"/>
    </source>
</evidence>
<evidence type="ECO:0000313" key="1">
    <source>
        <dbReference type="EMBL" id="MEJ7137886.1"/>
    </source>
</evidence>
<keyword evidence="2" id="KW-1185">Reference proteome</keyword>
<proteinExistence type="predicted"/>
<protein>
    <submittedName>
        <fullName evidence="1">Ribonuclease E activity regulator RraA</fullName>
    </submittedName>
</protein>
<comment type="caution">
    <text evidence="1">The sequence shown here is derived from an EMBL/GenBank/DDBJ whole genome shotgun (WGS) entry which is preliminary data.</text>
</comment>
<name>A0ACC6P0Z5_9BURK</name>
<dbReference type="Proteomes" id="UP001364695">
    <property type="component" value="Unassembled WGS sequence"/>
</dbReference>
<gene>
    <name evidence="1" type="primary">rraA</name>
    <name evidence="1" type="ORF">RV045_05480</name>
</gene>
<organism evidence="1 2">
    <name type="scientific">Amphibiibacter pelophylacis</name>
    <dbReference type="NCBI Taxonomy" id="1799477"/>
    <lineage>
        <taxon>Bacteria</taxon>
        <taxon>Pseudomonadati</taxon>
        <taxon>Pseudomonadota</taxon>
        <taxon>Betaproteobacteria</taxon>
        <taxon>Burkholderiales</taxon>
        <taxon>Sphaerotilaceae</taxon>
        <taxon>Amphibiibacter</taxon>
    </lineage>
</organism>
<accession>A0ACC6P0Z5</accession>
<dbReference type="EMBL" id="JAWDIE010000006">
    <property type="protein sequence ID" value="MEJ7137886.1"/>
    <property type="molecule type" value="Genomic_DNA"/>
</dbReference>
<reference evidence="1" key="1">
    <citation type="submission" date="2023-10" db="EMBL/GenBank/DDBJ databases">
        <title>Amphibacter perezi, gen. nov., sp. nov. a novel taxa of the family Comamonadaceae, class Betaproteobacteria isolated from the skin microbiota of Pelophylax perezi from different populations.</title>
        <authorList>
            <person name="Costa S."/>
            <person name="Proenca D.N."/>
            <person name="Lopes I."/>
            <person name="Morais P.V."/>
        </authorList>
    </citation>
    <scope>NUCLEOTIDE SEQUENCE</scope>
    <source>
        <strain evidence="1">SL12-8</strain>
    </source>
</reference>